<evidence type="ECO:0000313" key="2">
    <source>
        <dbReference type="Proteomes" id="UP001377168"/>
    </source>
</evidence>
<proteinExistence type="predicted"/>
<dbReference type="EMBL" id="JBBKAJ010000011">
    <property type="protein sequence ID" value="MEJ8632273.1"/>
    <property type="molecule type" value="Genomic_DNA"/>
</dbReference>
<dbReference type="Proteomes" id="UP001377168">
    <property type="component" value="Unassembled WGS sequence"/>
</dbReference>
<organism evidence="1 2">
    <name type="scientific">Streptomyces achmelvichensis</name>
    <dbReference type="NCBI Taxonomy" id="3134111"/>
    <lineage>
        <taxon>Bacteria</taxon>
        <taxon>Bacillati</taxon>
        <taxon>Actinomycetota</taxon>
        <taxon>Actinomycetes</taxon>
        <taxon>Kitasatosporales</taxon>
        <taxon>Streptomycetaceae</taxon>
        <taxon>Streptomyces</taxon>
    </lineage>
</organism>
<accession>A0ACC6PLB2</accession>
<reference evidence="1" key="1">
    <citation type="submission" date="2024-03" db="EMBL/GenBank/DDBJ databases">
        <title>Novel Streptomyces species of biotechnological and ecological value are a feature of Machair soil.</title>
        <authorList>
            <person name="Prole J.R."/>
            <person name="Goodfellow M."/>
            <person name="Allenby N."/>
            <person name="Ward A.C."/>
        </authorList>
    </citation>
    <scope>NUCLEOTIDE SEQUENCE</scope>
    <source>
        <strain evidence="1">MS2.AVA.5</strain>
    </source>
</reference>
<gene>
    <name evidence="1" type="ORF">WKI67_02180</name>
</gene>
<name>A0ACC6PLB2_9ACTN</name>
<protein>
    <submittedName>
        <fullName evidence="1">Uncharacterized protein</fullName>
    </submittedName>
</protein>
<keyword evidence="2" id="KW-1185">Reference proteome</keyword>
<sequence>MPTPRAGRSTGRSSPGQGVDIVGLRDVEAIVIVGRGSTDQVVQNIGWRLRPDPDEAEHQETEAVPGKVVERCC</sequence>
<comment type="caution">
    <text evidence="1">The sequence shown here is derived from an EMBL/GenBank/DDBJ whole genome shotgun (WGS) entry which is preliminary data.</text>
</comment>
<evidence type="ECO:0000313" key="1">
    <source>
        <dbReference type="EMBL" id="MEJ8632273.1"/>
    </source>
</evidence>